<sequence>MSAVRVAIAGSTGSIGTQTLDVVRAEAGRYEVVGLGVGSSVESLIAQAREFRPKVVAVADPQARAAVAQALPFAEVVGDLAALVDDADVVINAVVGFAGLAVTVQTLRAGKRLALANKESLIAAGPVVQPLRSTPGAELVPVDSEHCAIHQCLRSSARVGSEVARLVLTASGGPFRGRSAGELADVGVAQALAHPTWKMGPKITIDSSTLMNKGLEVIEAHELFGTAFDDIEVVVHPQSIIHSMVEFTDGATIAQLSLPDMRLPIGYALAYPYRIATPFGRIDWTALARLDFEPPDITTFRCLALAYSAGRVGGTAPAWLSAANEEAVEAFLAGRIRWSQIAEICDAVLQRHHETTDITTMSVDDIVRADHSARRVAQEVLHA</sequence>
<dbReference type="Pfam" id="PF13288">
    <property type="entry name" value="DXPR_C"/>
    <property type="match status" value="1"/>
</dbReference>
<feature type="domain" description="DXP reductoisomerase C-terminal" evidence="14">
    <location>
        <begin position="256"/>
        <end position="375"/>
    </location>
</feature>
<dbReference type="SUPFAM" id="SSF55347">
    <property type="entry name" value="Glyceraldehyde-3-phosphate dehydrogenase-like, C-terminal domain"/>
    <property type="match status" value="1"/>
</dbReference>
<name>A0A6J7FFG2_9ZZZZ</name>
<comment type="catalytic activity">
    <reaction evidence="11">
        <text>2-C-methyl-D-erythritol 4-phosphate + NADP(+) = 1-deoxy-D-xylulose 5-phosphate + NADPH + H(+)</text>
        <dbReference type="Rhea" id="RHEA:13717"/>
        <dbReference type="ChEBI" id="CHEBI:15378"/>
        <dbReference type="ChEBI" id="CHEBI:57783"/>
        <dbReference type="ChEBI" id="CHEBI:57792"/>
        <dbReference type="ChEBI" id="CHEBI:58262"/>
        <dbReference type="ChEBI" id="CHEBI:58349"/>
        <dbReference type="EC" id="1.1.1.267"/>
    </reaction>
    <physiologicalReaction direction="right-to-left" evidence="11">
        <dbReference type="Rhea" id="RHEA:13719"/>
    </physiologicalReaction>
</comment>
<evidence type="ECO:0000259" key="14">
    <source>
        <dbReference type="Pfam" id="PF13288"/>
    </source>
</evidence>
<dbReference type="FunFam" id="3.40.50.720:FF:000045">
    <property type="entry name" value="1-deoxy-D-xylulose 5-phosphate reductoisomerase"/>
    <property type="match status" value="1"/>
</dbReference>
<comment type="cofactor">
    <cofactor evidence="2">
        <name>Mg(2+)</name>
        <dbReference type="ChEBI" id="CHEBI:18420"/>
    </cofactor>
</comment>
<dbReference type="UniPathway" id="UPA00056">
    <property type="reaction ID" value="UER00092"/>
</dbReference>
<dbReference type="PANTHER" id="PTHR30525:SF0">
    <property type="entry name" value="1-DEOXY-D-XYLULOSE 5-PHOSPHATE REDUCTOISOMERASE, CHLOROPLASTIC"/>
    <property type="match status" value="1"/>
</dbReference>
<dbReference type="Gene3D" id="1.10.1740.10">
    <property type="match status" value="1"/>
</dbReference>
<dbReference type="EMBL" id="CAFBLP010000113">
    <property type="protein sequence ID" value="CAB4891700.1"/>
    <property type="molecule type" value="Genomic_DNA"/>
</dbReference>
<keyword evidence="10" id="KW-0414">Isoprene biosynthesis</keyword>
<evidence type="ECO:0000256" key="8">
    <source>
        <dbReference type="ARBA" id="ARBA00023002"/>
    </source>
</evidence>
<feature type="domain" description="1-deoxy-D-xylulose 5-phosphate reductoisomerase N-terminal" evidence="12">
    <location>
        <begin position="6"/>
        <end position="125"/>
    </location>
</feature>
<keyword evidence="6" id="KW-0479">Metal-binding</keyword>
<proteinExistence type="inferred from homology"/>
<evidence type="ECO:0000256" key="11">
    <source>
        <dbReference type="ARBA" id="ARBA00048543"/>
    </source>
</evidence>
<evidence type="ECO:0000256" key="6">
    <source>
        <dbReference type="ARBA" id="ARBA00022723"/>
    </source>
</evidence>
<organism evidence="15">
    <name type="scientific">freshwater metagenome</name>
    <dbReference type="NCBI Taxonomy" id="449393"/>
    <lineage>
        <taxon>unclassified sequences</taxon>
        <taxon>metagenomes</taxon>
        <taxon>ecological metagenomes</taxon>
    </lineage>
</organism>
<dbReference type="InterPro" id="IPR026877">
    <property type="entry name" value="DXPR_C"/>
</dbReference>
<keyword evidence="8" id="KW-0560">Oxidoreductase</keyword>
<dbReference type="GO" id="GO:0030145">
    <property type="term" value="F:manganese ion binding"/>
    <property type="evidence" value="ECO:0007669"/>
    <property type="project" value="TreeGrafter"/>
</dbReference>
<dbReference type="SUPFAM" id="SSF69055">
    <property type="entry name" value="1-deoxy-D-xylulose-5-phosphate reductoisomerase, C-terminal domain"/>
    <property type="match status" value="1"/>
</dbReference>
<dbReference type="GO" id="GO:0070402">
    <property type="term" value="F:NADPH binding"/>
    <property type="evidence" value="ECO:0007669"/>
    <property type="project" value="InterPro"/>
</dbReference>
<keyword evidence="7" id="KW-0521">NADP</keyword>
<dbReference type="GO" id="GO:0051484">
    <property type="term" value="P:isopentenyl diphosphate biosynthetic process, methylerythritol 4-phosphate pathway involved in terpenoid biosynthetic process"/>
    <property type="evidence" value="ECO:0007669"/>
    <property type="project" value="TreeGrafter"/>
</dbReference>
<dbReference type="PANTHER" id="PTHR30525">
    <property type="entry name" value="1-DEOXY-D-XYLULOSE 5-PHOSPHATE REDUCTOISOMERASE"/>
    <property type="match status" value="1"/>
</dbReference>
<dbReference type="Pfam" id="PF02670">
    <property type="entry name" value="DXP_reductoisom"/>
    <property type="match status" value="1"/>
</dbReference>
<dbReference type="Gene3D" id="3.40.50.720">
    <property type="entry name" value="NAD(P)-binding Rossmann-like Domain"/>
    <property type="match status" value="1"/>
</dbReference>
<accession>A0A6J7FFG2</accession>
<dbReference type="InterPro" id="IPR013512">
    <property type="entry name" value="DXP_reductoisomerase_N"/>
</dbReference>
<keyword evidence="9" id="KW-0464">Manganese</keyword>
<protein>
    <recommendedName>
        <fullName evidence="5">1-deoxy-D-xylulose-5-phosphate reductoisomerase</fullName>
        <ecNumber evidence="5">1.1.1.267</ecNumber>
    </recommendedName>
</protein>
<gene>
    <name evidence="15" type="ORF">UFOPK3376_02891</name>
</gene>
<dbReference type="InterPro" id="IPR036169">
    <property type="entry name" value="DXPR_C_sf"/>
</dbReference>
<dbReference type="GO" id="GO:0030604">
    <property type="term" value="F:1-deoxy-D-xylulose-5-phosphate reductoisomerase activity"/>
    <property type="evidence" value="ECO:0007669"/>
    <property type="project" value="UniProtKB-EC"/>
</dbReference>
<dbReference type="HAMAP" id="MF_00183">
    <property type="entry name" value="DXP_reductoisom"/>
    <property type="match status" value="1"/>
</dbReference>
<dbReference type="AlphaFoldDB" id="A0A6J7FFG2"/>
<evidence type="ECO:0000256" key="4">
    <source>
        <dbReference type="ARBA" id="ARBA00006825"/>
    </source>
</evidence>
<evidence type="ECO:0000256" key="3">
    <source>
        <dbReference type="ARBA" id="ARBA00005094"/>
    </source>
</evidence>
<evidence type="ECO:0000256" key="9">
    <source>
        <dbReference type="ARBA" id="ARBA00023211"/>
    </source>
</evidence>
<dbReference type="InterPro" id="IPR013644">
    <property type="entry name" value="DXP_reductoisomerase_C"/>
</dbReference>
<reference evidence="15" key="1">
    <citation type="submission" date="2020-05" db="EMBL/GenBank/DDBJ databases">
        <authorList>
            <person name="Chiriac C."/>
            <person name="Salcher M."/>
            <person name="Ghai R."/>
            <person name="Kavagutti S V."/>
        </authorList>
    </citation>
    <scope>NUCLEOTIDE SEQUENCE</scope>
</reference>
<dbReference type="InterPro" id="IPR036291">
    <property type="entry name" value="NAD(P)-bd_dom_sf"/>
</dbReference>
<evidence type="ECO:0000256" key="10">
    <source>
        <dbReference type="ARBA" id="ARBA00023229"/>
    </source>
</evidence>
<evidence type="ECO:0000256" key="7">
    <source>
        <dbReference type="ARBA" id="ARBA00022857"/>
    </source>
</evidence>
<evidence type="ECO:0000259" key="12">
    <source>
        <dbReference type="Pfam" id="PF02670"/>
    </source>
</evidence>
<evidence type="ECO:0000259" key="13">
    <source>
        <dbReference type="Pfam" id="PF08436"/>
    </source>
</evidence>
<dbReference type="PIRSF" id="PIRSF006205">
    <property type="entry name" value="Dxp_reductismrs"/>
    <property type="match status" value="1"/>
</dbReference>
<feature type="domain" description="1-deoxy-D-xylulose 5-phosphate reductoisomerase C-terminal" evidence="13">
    <location>
        <begin position="139"/>
        <end position="224"/>
    </location>
</feature>
<dbReference type="SUPFAM" id="SSF51735">
    <property type="entry name" value="NAD(P)-binding Rossmann-fold domains"/>
    <property type="match status" value="1"/>
</dbReference>
<evidence type="ECO:0000256" key="5">
    <source>
        <dbReference type="ARBA" id="ARBA00012366"/>
    </source>
</evidence>
<evidence type="ECO:0000313" key="15">
    <source>
        <dbReference type="EMBL" id="CAB4891700.1"/>
    </source>
</evidence>
<comment type="cofactor">
    <cofactor evidence="1">
        <name>Mn(2+)</name>
        <dbReference type="ChEBI" id="CHEBI:29035"/>
    </cofactor>
</comment>
<evidence type="ECO:0000256" key="2">
    <source>
        <dbReference type="ARBA" id="ARBA00001946"/>
    </source>
</evidence>
<comment type="pathway">
    <text evidence="3">Isoprenoid biosynthesis; isopentenyl diphosphate biosynthesis via DXP pathway; isopentenyl diphosphate from 1-deoxy-D-xylulose 5-phosphate: step 1/6.</text>
</comment>
<dbReference type="Pfam" id="PF08436">
    <property type="entry name" value="DXP_redisom_C"/>
    <property type="match status" value="1"/>
</dbReference>
<dbReference type="EC" id="1.1.1.267" evidence="5"/>
<dbReference type="NCBIfam" id="TIGR00243">
    <property type="entry name" value="Dxr"/>
    <property type="match status" value="1"/>
</dbReference>
<dbReference type="InterPro" id="IPR003821">
    <property type="entry name" value="DXP_reductoisomerase"/>
</dbReference>
<comment type="similarity">
    <text evidence="4">Belongs to the DXR family.</text>
</comment>
<evidence type="ECO:0000256" key="1">
    <source>
        <dbReference type="ARBA" id="ARBA00001936"/>
    </source>
</evidence>